<dbReference type="EMBL" id="BGPR01000030">
    <property type="protein sequence ID" value="GBL82899.1"/>
    <property type="molecule type" value="Genomic_DNA"/>
</dbReference>
<evidence type="ECO:0000313" key="1">
    <source>
        <dbReference type="EMBL" id="GBL82899.1"/>
    </source>
</evidence>
<keyword evidence="2" id="KW-1185">Reference proteome</keyword>
<dbReference type="Proteomes" id="UP000499080">
    <property type="component" value="Unassembled WGS sequence"/>
</dbReference>
<proteinExistence type="predicted"/>
<name>A0A4Y2AUF5_ARAVE</name>
<accession>A0A4Y2AUF5</accession>
<comment type="caution">
    <text evidence="1">The sequence shown here is derived from an EMBL/GenBank/DDBJ whole genome shotgun (WGS) entry which is preliminary data.</text>
</comment>
<protein>
    <submittedName>
        <fullName evidence="1">Uncharacterized protein</fullName>
    </submittedName>
</protein>
<sequence length="125" mass="13899">MDAGFSSAYVLLPVSKRCIDELENHSSNQIISTGLPSSSSFFSVCPQKAYTLSIAFLRFPSREQRSHEEKSAVPFDIGGKQQDSCTWTSLTRRAQEKGLHTEGRHNAEESITVSEHISGTLWCHP</sequence>
<reference evidence="1 2" key="1">
    <citation type="journal article" date="2019" name="Sci. Rep.">
        <title>Orb-weaving spider Araneus ventricosus genome elucidates the spidroin gene catalogue.</title>
        <authorList>
            <person name="Kono N."/>
            <person name="Nakamura H."/>
            <person name="Ohtoshi R."/>
            <person name="Moran D.A.P."/>
            <person name="Shinohara A."/>
            <person name="Yoshida Y."/>
            <person name="Fujiwara M."/>
            <person name="Mori M."/>
            <person name="Tomita M."/>
            <person name="Arakawa K."/>
        </authorList>
    </citation>
    <scope>NUCLEOTIDE SEQUENCE [LARGE SCALE GENOMIC DNA]</scope>
</reference>
<organism evidence="1 2">
    <name type="scientific">Araneus ventricosus</name>
    <name type="common">Orbweaver spider</name>
    <name type="synonym">Epeira ventricosa</name>
    <dbReference type="NCBI Taxonomy" id="182803"/>
    <lineage>
        <taxon>Eukaryota</taxon>
        <taxon>Metazoa</taxon>
        <taxon>Ecdysozoa</taxon>
        <taxon>Arthropoda</taxon>
        <taxon>Chelicerata</taxon>
        <taxon>Arachnida</taxon>
        <taxon>Araneae</taxon>
        <taxon>Araneomorphae</taxon>
        <taxon>Entelegynae</taxon>
        <taxon>Araneoidea</taxon>
        <taxon>Araneidae</taxon>
        <taxon>Araneus</taxon>
    </lineage>
</organism>
<gene>
    <name evidence="1" type="ORF">AVEN_106413_1</name>
</gene>
<dbReference type="AlphaFoldDB" id="A0A4Y2AUF5"/>
<evidence type="ECO:0000313" key="2">
    <source>
        <dbReference type="Proteomes" id="UP000499080"/>
    </source>
</evidence>